<gene>
    <name evidence="2" type="ORF">ACFO3I_04890</name>
</gene>
<feature type="domain" description="HicB-like antitoxin of toxin-antitoxin system" evidence="1">
    <location>
        <begin position="5"/>
        <end position="96"/>
    </location>
</feature>
<dbReference type="Gene3D" id="3.30.160.250">
    <property type="match status" value="1"/>
</dbReference>
<dbReference type="InterPro" id="IPR031807">
    <property type="entry name" value="HicB-like"/>
</dbReference>
<organism evidence="2 3">
    <name type="scientific">Rheinheimera marina</name>
    <dbReference type="NCBI Taxonomy" id="1774958"/>
    <lineage>
        <taxon>Bacteria</taxon>
        <taxon>Pseudomonadati</taxon>
        <taxon>Pseudomonadota</taxon>
        <taxon>Gammaproteobacteria</taxon>
        <taxon>Chromatiales</taxon>
        <taxon>Chromatiaceae</taxon>
        <taxon>Rheinheimera</taxon>
    </lineage>
</organism>
<proteinExistence type="predicted"/>
<comment type="caution">
    <text evidence="2">The sequence shown here is derived from an EMBL/GenBank/DDBJ whole genome shotgun (WGS) entry which is preliminary data.</text>
</comment>
<sequence>MYFSVGIETPNDDTEAYSLVVPALCIGSYRCYSAADTENDIAAMATEAIQLMLETMKEDGFPVAELRDSGKLTYRQLADYQDCDNWLLLHVDVSAFMN</sequence>
<reference evidence="3" key="1">
    <citation type="journal article" date="2019" name="Int. J. Syst. Evol. Microbiol.">
        <title>The Global Catalogue of Microorganisms (GCM) 10K type strain sequencing project: providing services to taxonomists for standard genome sequencing and annotation.</title>
        <authorList>
            <consortium name="The Broad Institute Genomics Platform"/>
            <consortium name="The Broad Institute Genome Sequencing Center for Infectious Disease"/>
            <person name="Wu L."/>
            <person name="Ma J."/>
        </authorList>
    </citation>
    <scope>NUCLEOTIDE SEQUENCE [LARGE SCALE GENOMIC DNA]</scope>
    <source>
        <strain evidence="3">DT28</strain>
    </source>
</reference>
<protein>
    <submittedName>
        <fullName evidence="2">Type II toxin-antitoxin system HicB family antitoxin</fullName>
    </submittedName>
</protein>
<dbReference type="SUPFAM" id="SSF143100">
    <property type="entry name" value="TTHA1013/TTHA0281-like"/>
    <property type="match status" value="1"/>
</dbReference>
<dbReference type="Pfam" id="PF15919">
    <property type="entry name" value="HicB_lk_antitox"/>
    <property type="match status" value="1"/>
</dbReference>
<name>A0ABV9JI43_9GAMM</name>
<accession>A0ABV9JI43</accession>
<evidence type="ECO:0000313" key="3">
    <source>
        <dbReference type="Proteomes" id="UP001595962"/>
    </source>
</evidence>
<dbReference type="InterPro" id="IPR035069">
    <property type="entry name" value="TTHA1013/TTHA0281-like"/>
</dbReference>
<dbReference type="RefSeq" id="WP_377332217.1">
    <property type="nucleotide sequence ID" value="NZ_JBHSGB010000005.1"/>
</dbReference>
<evidence type="ECO:0000259" key="1">
    <source>
        <dbReference type="Pfam" id="PF15919"/>
    </source>
</evidence>
<evidence type="ECO:0000313" key="2">
    <source>
        <dbReference type="EMBL" id="MFC4654362.1"/>
    </source>
</evidence>
<dbReference type="EMBL" id="JBHSGB010000005">
    <property type="protein sequence ID" value="MFC4654362.1"/>
    <property type="molecule type" value="Genomic_DNA"/>
</dbReference>
<dbReference type="Proteomes" id="UP001595962">
    <property type="component" value="Unassembled WGS sequence"/>
</dbReference>
<keyword evidence="3" id="KW-1185">Reference proteome</keyword>